<dbReference type="Gene3D" id="3.40.50.12780">
    <property type="entry name" value="N-terminal domain of ligase-like"/>
    <property type="match status" value="1"/>
</dbReference>
<dbReference type="PANTHER" id="PTHR43767">
    <property type="entry name" value="LONG-CHAIN-FATTY-ACID--COA LIGASE"/>
    <property type="match status" value="1"/>
</dbReference>
<dbReference type="InterPro" id="IPR050237">
    <property type="entry name" value="ATP-dep_AMP-bd_enzyme"/>
</dbReference>
<name>A0ABQ2ME70_9ACTN</name>
<organism evidence="2 3">
    <name type="scientific">Streptomyces lasiicapitis</name>
    <dbReference type="NCBI Taxonomy" id="1923961"/>
    <lineage>
        <taxon>Bacteria</taxon>
        <taxon>Bacillati</taxon>
        <taxon>Actinomycetota</taxon>
        <taxon>Actinomycetes</taxon>
        <taxon>Kitasatosporales</taxon>
        <taxon>Streptomycetaceae</taxon>
        <taxon>Streptomyces</taxon>
    </lineage>
</organism>
<gene>
    <name evidence="2" type="ORF">GCM10012286_49670</name>
</gene>
<dbReference type="InterPro" id="IPR000873">
    <property type="entry name" value="AMP-dep_synth/lig_dom"/>
</dbReference>
<dbReference type="SUPFAM" id="SSF56801">
    <property type="entry name" value="Acetyl-CoA synthetase-like"/>
    <property type="match status" value="1"/>
</dbReference>
<sequence>MTGLLLGEVFRSAARAVPHRTAAVLGERALTFAGLDAAADRAAWFLAAHGVRRGDRVVCLAGASLGAAALFAGAARAGAVFVPVDAGAGRARVAEVVRAAGAGLLLTDAARAEAGARLARSSAVRHVVLPDVDDAPDGRTAEQPEQPLDQTAEADPCVIVFTGSGRPRGVVLSHRVCVLRTHPGCRPERNDVLVCGFAPGQWSAWAALLRQWQARGTAVLLERPDPVAICAAVRGHGAERLVCAPGTWRGVLDTAPHHLASLRCADVEATGPPAAAPGLLEDIRTATPHARVRAFLTSPETGDVAVLDHADARRRPDSCGLPAPGTEVRVAGGELYVRGPLLCDGYADGKEAAARDGWFRTGWPAAAEADGHLCLQTDSAAYEAAERAVAPSP</sequence>
<dbReference type="EMBL" id="BMNG01000011">
    <property type="protein sequence ID" value="GGO50094.1"/>
    <property type="molecule type" value="Genomic_DNA"/>
</dbReference>
<feature type="domain" description="AMP-dependent synthetase/ligase" evidence="1">
    <location>
        <begin position="10"/>
        <end position="346"/>
    </location>
</feature>
<keyword evidence="3" id="KW-1185">Reference proteome</keyword>
<proteinExistence type="predicted"/>
<accession>A0ABQ2ME70</accession>
<evidence type="ECO:0000313" key="3">
    <source>
        <dbReference type="Proteomes" id="UP000656881"/>
    </source>
</evidence>
<evidence type="ECO:0000313" key="2">
    <source>
        <dbReference type="EMBL" id="GGO50094.1"/>
    </source>
</evidence>
<dbReference type="RefSeq" id="WP_189175701.1">
    <property type="nucleotide sequence ID" value="NZ_BMNG01000011.1"/>
</dbReference>
<evidence type="ECO:0000259" key="1">
    <source>
        <dbReference type="Pfam" id="PF00501"/>
    </source>
</evidence>
<dbReference type="InterPro" id="IPR042099">
    <property type="entry name" value="ANL_N_sf"/>
</dbReference>
<reference evidence="3" key="1">
    <citation type="journal article" date="2019" name="Int. J. Syst. Evol. Microbiol.">
        <title>The Global Catalogue of Microorganisms (GCM) 10K type strain sequencing project: providing services to taxonomists for standard genome sequencing and annotation.</title>
        <authorList>
            <consortium name="The Broad Institute Genomics Platform"/>
            <consortium name="The Broad Institute Genome Sequencing Center for Infectious Disease"/>
            <person name="Wu L."/>
            <person name="Ma J."/>
        </authorList>
    </citation>
    <scope>NUCLEOTIDE SEQUENCE [LARGE SCALE GENOMIC DNA]</scope>
    <source>
        <strain evidence="3">CGMCC 4.7349</strain>
    </source>
</reference>
<dbReference type="PANTHER" id="PTHR43767:SF1">
    <property type="entry name" value="NONRIBOSOMAL PEPTIDE SYNTHASE PES1 (EUROFUNG)-RELATED"/>
    <property type="match status" value="1"/>
</dbReference>
<protein>
    <submittedName>
        <fullName evidence="2">Acyl-CoA synthetase</fullName>
    </submittedName>
</protein>
<dbReference type="Pfam" id="PF00501">
    <property type="entry name" value="AMP-binding"/>
    <property type="match status" value="1"/>
</dbReference>
<comment type="caution">
    <text evidence="2">The sequence shown here is derived from an EMBL/GenBank/DDBJ whole genome shotgun (WGS) entry which is preliminary data.</text>
</comment>
<dbReference type="Proteomes" id="UP000656881">
    <property type="component" value="Unassembled WGS sequence"/>
</dbReference>